<dbReference type="Proteomes" id="UP001141992">
    <property type="component" value="Unassembled WGS sequence"/>
</dbReference>
<evidence type="ECO:0000313" key="1">
    <source>
        <dbReference type="EMBL" id="MCZ8403161.1"/>
    </source>
</evidence>
<dbReference type="AlphaFoldDB" id="A0A9W5AA53"/>
<organism evidence="1 2">
    <name type="scientific">Alcaligenes xylosoxydans xylosoxydans</name>
    <name type="common">Achromobacter xylosoxidans</name>
    <dbReference type="NCBI Taxonomy" id="85698"/>
    <lineage>
        <taxon>Bacteria</taxon>
        <taxon>Pseudomonadati</taxon>
        <taxon>Pseudomonadota</taxon>
        <taxon>Betaproteobacteria</taxon>
        <taxon>Burkholderiales</taxon>
        <taxon>Alcaligenaceae</taxon>
        <taxon>Achromobacter</taxon>
    </lineage>
</organism>
<protein>
    <submittedName>
        <fullName evidence="1">Uncharacterized protein</fullName>
    </submittedName>
</protein>
<proteinExistence type="predicted"/>
<gene>
    <name evidence="1" type="ORF">O9570_17040</name>
</gene>
<dbReference type="RefSeq" id="WP_054437527.1">
    <property type="nucleotide sequence ID" value="NZ_CP119181.1"/>
</dbReference>
<reference evidence="1" key="1">
    <citation type="submission" date="2022-12" db="EMBL/GenBank/DDBJ databases">
        <authorList>
            <person name="Voronina O.L."/>
            <person name="Kunda M.S."/>
            <person name="Ryzhova N."/>
            <person name="Aksenova E.I."/>
        </authorList>
    </citation>
    <scope>NUCLEOTIDE SEQUENCE</scope>
    <source>
        <strain evidence="1">SCCH136:Ach223948</strain>
    </source>
</reference>
<dbReference type="EMBL" id="JAPZVI010000013">
    <property type="protein sequence ID" value="MCZ8403161.1"/>
    <property type="molecule type" value="Genomic_DNA"/>
</dbReference>
<name>A0A9W5AA53_ALCXX</name>
<accession>A0A9W5AA53</accession>
<evidence type="ECO:0000313" key="2">
    <source>
        <dbReference type="Proteomes" id="UP001141992"/>
    </source>
</evidence>
<sequence length="87" mass="10110">MKRVPRLKIETELGTEIQCSRCKDFWPADREFFYTARGKLHPWCKACYLNDEKVIQKAERWKESLRTARAAKKGCDFEAGQGEGAIL</sequence>
<comment type="caution">
    <text evidence="1">The sequence shown here is derived from an EMBL/GenBank/DDBJ whole genome shotgun (WGS) entry which is preliminary data.</text>
</comment>